<dbReference type="Proteomes" id="UP001358417">
    <property type="component" value="Unassembled WGS sequence"/>
</dbReference>
<dbReference type="SUPFAM" id="SSF56024">
    <property type="entry name" value="Phospholipase D/nuclease"/>
    <property type="match status" value="2"/>
</dbReference>
<evidence type="ECO:0000256" key="5">
    <source>
        <dbReference type="ARBA" id="ARBA00023098"/>
    </source>
</evidence>
<proteinExistence type="predicted"/>
<keyword evidence="3" id="KW-0378">Hydrolase</keyword>
<keyword evidence="9" id="KW-1185">Reference proteome</keyword>
<dbReference type="InterPro" id="IPR025202">
    <property type="entry name" value="PLD-like_dom"/>
</dbReference>
<sequence>MAWTDLSICLEGPVVDDIRAHFVQRWNFEYDLQYAPAINDRIERLKLSDSDDRYHNNGTNMHAFANFLEPSHTKRASGEDRGLSVQLVRSVGRWSHGTPTEHSIANAYVSVIAKSEHFIYIENQYFITGTSDDQTFVLNKIGAAIVERVIRAAKSGERYRIIVVMPAVPAFAGDVQYDSSPGTLAIMGLQYKSISRGKHSIMQRIRDAGVDPDDYISFYNLRSYDRIDTSANVENQSGVSYESARKEHDDVVGAGYNGRGEDTSGNSLPNSQYNRYQQAARSEQCKDNNADSSGMQRRSDSTIVPQASHHYEEIDAIVSEEVYVHSKFLIADDRVVIVGSANLNDRSQLGYRDSEIAVVIEDTAVVDSHMNGEPFPAARFAAGLRRQLFRRYVGLLPRQAANQSHNNFPPLSATGNDYDWGSEGDRLVQDPLSESFDMLWKNTARMNTKAFDKVFRPLPSDSVRNWDDYEEYYGQYFASPSVSGAEDLGTNLKPKFQYGHVFKHNFPGGIRDVRLELEKIKGTLVEMPLDFLVEIEDLEKEGFSEDFRPEVYA</sequence>
<dbReference type="Pfam" id="PF13091">
    <property type="entry name" value="PLDc_2"/>
    <property type="match status" value="1"/>
</dbReference>
<dbReference type="PANTHER" id="PTHR18896">
    <property type="entry name" value="PHOSPHOLIPASE D"/>
    <property type="match status" value="1"/>
</dbReference>
<dbReference type="InterPro" id="IPR001736">
    <property type="entry name" value="PLipase_D/transphosphatidylase"/>
</dbReference>
<keyword evidence="4" id="KW-0442">Lipid degradation</keyword>
<dbReference type="RefSeq" id="XP_064709532.1">
    <property type="nucleotide sequence ID" value="XM_064853133.1"/>
</dbReference>
<evidence type="ECO:0000313" key="8">
    <source>
        <dbReference type="EMBL" id="KAK5059711.1"/>
    </source>
</evidence>
<protein>
    <recommendedName>
        <fullName evidence="1">phospholipase D</fullName>
        <ecNumber evidence="1">3.1.4.4</ecNumber>
    </recommendedName>
</protein>
<feature type="compositionally biased region" description="Polar residues" evidence="6">
    <location>
        <begin position="290"/>
        <end position="300"/>
    </location>
</feature>
<name>A0AAV9NN19_9EURO</name>
<feature type="region of interest" description="Disordered" evidence="6">
    <location>
        <begin position="236"/>
        <end position="300"/>
    </location>
</feature>
<evidence type="ECO:0000256" key="1">
    <source>
        <dbReference type="ARBA" id="ARBA00012027"/>
    </source>
</evidence>
<accession>A0AAV9NN19</accession>
<evidence type="ECO:0000256" key="2">
    <source>
        <dbReference type="ARBA" id="ARBA00022737"/>
    </source>
</evidence>
<dbReference type="Gene3D" id="3.30.870.10">
    <property type="entry name" value="Endonuclease Chain A"/>
    <property type="match status" value="2"/>
</dbReference>
<dbReference type="PROSITE" id="PS50035">
    <property type="entry name" value="PLD"/>
    <property type="match status" value="1"/>
</dbReference>
<dbReference type="AlphaFoldDB" id="A0AAV9NN19"/>
<feature type="compositionally biased region" description="Polar residues" evidence="6">
    <location>
        <begin position="263"/>
        <end position="281"/>
    </location>
</feature>
<gene>
    <name evidence="8" type="ORF">LTR84_009594</name>
</gene>
<dbReference type="CDD" id="cd09141">
    <property type="entry name" value="PLDc_vPLD1_2_yPLD_like_2"/>
    <property type="match status" value="1"/>
</dbReference>
<evidence type="ECO:0000256" key="6">
    <source>
        <dbReference type="SAM" id="MobiDB-lite"/>
    </source>
</evidence>
<dbReference type="InterPro" id="IPR015679">
    <property type="entry name" value="PLipase_D_fam"/>
</dbReference>
<keyword evidence="2" id="KW-0677">Repeat</keyword>
<dbReference type="GO" id="GO:0004630">
    <property type="term" value="F:phospholipase D activity"/>
    <property type="evidence" value="ECO:0007669"/>
    <property type="project" value="UniProtKB-EC"/>
</dbReference>
<dbReference type="SMART" id="SM00155">
    <property type="entry name" value="PLDc"/>
    <property type="match status" value="1"/>
</dbReference>
<keyword evidence="5" id="KW-0443">Lipid metabolism</keyword>
<evidence type="ECO:0000256" key="3">
    <source>
        <dbReference type="ARBA" id="ARBA00022801"/>
    </source>
</evidence>
<feature type="domain" description="PLD phosphodiesterase" evidence="7">
    <location>
        <begin position="320"/>
        <end position="347"/>
    </location>
</feature>
<dbReference type="PANTHER" id="PTHR18896:SF186">
    <property type="entry name" value="PHOSPHOLIPASE D"/>
    <property type="match status" value="1"/>
</dbReference>
<dbReference type="EMBL" id="JAVRRD010000004">
    <property type="protein sequence ID" value="KAK5059711.1"/>
    <property type="molecule type" value="Genomic_DNA"/>
</dbReference>
<dbReference type="GO" id="GO:0009395">
    <property type="term" value="P:phospholipid catabolic process"/>
    <property type="evidence" value="ECO:0007669"/>
    <property type="project" value="TreeGrafter"/>
</dbReference>
<dbReference type="GeneID" id="89977752"/>
<dbReference type="EC" id="3.1.4.4" evidence="1"/>
<evidence type="ECO:0000256" key="4">
    <source>
        <dbReference type="ARBA" id="ARBA00022963"/>
    </source>
</evidence>
<comment type="caution">
    <text evidence="8">The sequence shown here is derived from an EMBL/GenBank/DDBJ whole genome shotgun (WGS) entry which is preliminary data.</text>
</comment>
<evidence type="ECO:0000313" key="9">
    <source>
        <dbReference type="Proteomes" id="UP001358417"/>
    </source>
</evidence>
<reference evidence="8 9" key="1">
    <citation type="submission" date="2023-08" db="EMBL/GenBank/DDBJ databases">
        <title>Black Yeasts Isolated from many extreme environments.</title>
        <authorList>
            <person name="Coleine C."/>
            <person name="Stajich J.E."/>
            <person name="Selbmann L."/>
        </authorList>
    </citation>
    <scope>NUCLEOTIDE SEQUENCE [LARGE SCALE GENOMIC DNA]</scope>
    <source>
        <strain evidence="8 9">CCFEE 5792</strain>
    </source>
</reference>
<evidence type="ECO:0000259" key="7">
    <source>
        <dbReference type="PROSITE" id="PS50035"/>
    </source>
</evidence>
<organism evidence="8 9">
    <name type="scientific">Exophiala bonariae</name>
    <dbReference type="NCBI Taxonomy" id="1690606"/>
    <lineage>
        <taxon>Eukaryota</taxon>
        <taxon>Fungi</taxon>
        <taxon>Dikarya</taxon>
        <taxon>Ascomycota</taxon>
        <taxon>Pezizomycotina</taxon>
        <taxon>Eurotiomycetes</taxon>
        <taxon>Chaetothyriomycetidae</taxon>
        <taxon>Chaetothyriales</taxon>
        <taxon>Herpotrichiellaceae</taxon>
        <taxon>Exophiala</taxon>
    </lineage>
</organism>